<keyword evidence="11 14" id="KW-0275">Fatty acid biosynthesis</keyword>
<proteinExistence type="inferred from homology"/>
<feature type="transmembrane region" description="Helical" evidence="14">
    <location>
        <begin position="240"/>
        <end position="257"/>
    </location>
</feature>
<accession>A0ABR3A6T8</accession>
<feature type="region of interest" description="Disordered" evidence="15">
    <location>
        <begin position="1"/>
        <end position="20"/>
    </location>
</feature>
<keyword evidence="17" id="KW-1185">Reference proteome</keyword>
<sequence>MAKSKDTQNATPPPVPAKSKGPKPFVKYYLIAYNVLSTLGWSYVLVVTLLHLFFPSATEPSSSFSRFIPAFLSWSKPKFKPLNNAFESQIPKFLLPAYYRTATTYAQVGETTALVQSAAVLEILQVMLGFVRSPLPTTVMQVSSRLFLVWGVVAQYPSVRMNPLYTSMVFAWSLTEVIRYSFYAFSLTAPTYPPPKFLTYLRYTTFYVLYPLGASSEAFINYASLPSSSPLEGKWSLYDYFRGVLFLIWWPGLYVMYTHMIKQRRKAFGGGKVKTN</sequence>
<organism evidence="16 17">
    <name type="scientific">Marasmius tenuissimus</name>
    <dbReference type="NCBI Taxonomy" id="585030"/>
    <lineage>
        <taxon>Eukaryota</taxon>
        <taxon>Fungi</taxon>
        <taxon>Dikarya</taxon>
        <taxon>Basidiomycota</taxon>
        <taxon>Agaricomycotina</taxon>
        <taxon>Agaricomycetes</taxon>
        <taxon>Agaricomycetidae</taxon>
        <taxon>Agaricales</taxon>
        <taxon>Marasmiineae</taxon>
        <taxon>Marasmiaceae</taxon>
        <taxon>Marasmius</taxon>
    </lineage>
</organism>
<comment type="caution">
    <text evidence="16">The sequence shown here is derived from an EMBL/GenBank/DDBJ whole genome shotgun (WGS) entry which is preliminary data.</text>
</comment>
<evidence type="ECO:0000256" key="12">
    <source>
        <dbReference type="ARBA" id="ARBA00023239"/>
    </source>
</evidence>
<keyword evidence="14" id="KW-0256">Endoplasmic reticulum</keyword>
<feature type="transmembrane region" description="Helical" evidence="14">
    <location>
        <begin position="200"/>
        <end position="220"/>
    </location>
</feature>
<keyword evidence="12 14" id="KW-0456">Lyase</keyword>
<evidence type="ECO:0000256" key="13">
    <source>
        <dbReference type="ARBA" id="ARBA00036671"/>
    </source>
</evidence>
<evidence type="ECO:0000256" key="14">
    <source>
        <dbReference type="RuleBase" id="RU363109"/>
    </source>
</evidence>
<comment type="function">
    <text evidence="14">Catalyzes the third of the four reactions of the long-chain fatty acids elongation cycle. This endoplasmic reticulum-bound enzymatic process, allows the addition of two carbons to the chain of long- and very long-chain fatty acids/VLCFAs per cycle. This enzyme catalyzes the dehydration of the 3-hydroxyacyl-CoA intermediate into trans-2,3-enoyl-CoA, within each cycle of fatty acid elongation. Thereby, it participates to the production of VLCFAs of different chain lengths that are involved in multiple biological processes as precursors of membrane lipids and lipid mediators.</text>
</comment>
<evidence type="ECO:0000256" key="1">
    <source>
        <dbReference type="ARBA" id="ARBA00004141"/>
    </source>
</evidence>
<dbReference type="PANTHER" id="PTHR11035:SF3">
    <property type="entry name" value="VERY-LONG-CHAIN (3R)-3-HYDROXYACYL-COA DEHYDRATASE"/>
    <property type="match status" value="1"/>
</dbReference>
<comment type="pathway">
    <text evidence="2 14">Lipid metabolism; fatty acid biosynthesis.</text>
</comment>
<comment type="subcellular location">
    <subcellularLocation>
        <location evidence="14">Endoplasmic reticulum membrane</location>
        <topology evidence="14">Multi-pass membrane protein</topology>
    </subcellularLocation>
    <subcellularLocation>
        <location evidence="1">Membrane</location>
        <topology evidence="1">Multi-pass membrane protein</topology>
    </subcellularLocation>
</comment>
<keyword evidence="8 14" id="KW-1133">Transmembrane helix</keyword>
<dbReference type="EMBL" id="JBBXMP010000016">
    <property type="protein sequence ID" value="KAL0068709.1"/>
    <property type="molecule type" value="Genomic_DNA"/>
</dbReference>
<comment type="similarity">
    <text evidence="3 14">Belongs to the very long-chain fatty acids dehydratase HACD family.</text>
</comment>
<evidence type="ECO:0000256" key="4">
    <source>
        <dbReference type="ARBA" id="ARBA00013122"/>
    </source>
</evidence>
<evidence type="ECO:0000256" key="5">
    <source>
        <dbReference type="ARBA" id="ARBA00022516"/>
    </source>
</evidence>
<evidence type="ECO:0000256" key="2">
    <source>
        <dbReference type="ARBA" id="ARBA00005194"/>
    </source>
</evidence>
<comment type="catalytic activity">
    <reaction evidence="13 14">
        <text>a very-long-chain (3R)-3-hydroxyacyl-CoA = a very-long-chain (2E)-enoyl-CoA + H2O</text>
        <dbReference type="Rhea" id="RHEA:45812"/>
        <dbReference type="ChEBI" id="CHEBI:15377"/>
        <dbReference type="ChEBI" id="CHEBI:83728"/>
        <dbReference type="ChEBI" id="CHEBI:85440"/>
        <dbReference type="EC" id="4.2.1.134"/>
    </reaction>
</comment>
<reference evidence="16 17" key="1">
    <citation type="submission" date="2024-05" db="EMBL/GenBank/DDBJ databases">
        <title>A draft genome resource for the thread blight pathogen Marasmius tenuissimus strain MS-2.</title>
        <authorList>
            <person name="Yulfo-Soto G.E."/>
            <person name="Baruah I.K."/>
            <person name="Amoako-Attah I."/>
            <person name="Bukari Y."/>
            <person name="Meinhardt L.W."/>
            <person name="Bailey B.A."/>
            <person name="Cohen S.P."/>
        </authorList>
    </citation>
    <scope>NUCLEOTIDE SEQUENCE [LARGE SCALE GENOMIC DNA]</scope>
    <source>
        <strain evidence="16 17">MS-2</strain>
    </source>
</reference>
<evidence type="ECO:0000256" key="10">
    <source>
        <dbReference type="ARBA" id="ARBA00023136"/>
    </source>
</evidence>
<keyword evidence="5 14" id="KW-0444">Lipid biosynthesis</keyword>
<evidence type="ECO:0000256" key="9">
    <source>
        <dbReference type="ARBA" id="ARBA00023098"/>
    </source>
</evidence>
<dbReference type="Proteomes" id="UP001437256">
    <property type="component" value="Unassembled WGS sequence"/>
</dbReference>
<evidence type="ECO:0000256" key="3">
    <source>
        <dbReference type="ARBA" id="ARBA00007811"/>
    </source>
</evidence>
<name>A0ABR3A6T8_9AGAR</name>
<dbReference type="Pfam" id="PF04387">
    <property type="entry name" value="PTPLA"/>
    <property type="match status" value="1"/>
</dbReference>
<dbReference type="PANTHER" id="PTHR11035">
    <property type="entry name" value="VERY-LONG-CHAIN (3R)-3-HYDROXYACYL-COA DEHYDRATASE"/>
    <property type="match status" value="1"/>
</dbReference>
<dbReference type="EC" id="4.2.1.134" evidence="4 14"/>
<feature type="transmembrane region" description="Helical" evidence="14">
    <location>
        <begin position="28"/>
        <end position="54"/>
    </location>
</feature>
<feature type="transmembrane region" description="Helical" evidence="14">
    <location>
        <begin position="169"/>
        <end position="188"/>
    </location>
</feature>
<keyword evidence="6 14" id="KW-0812">Transmembrane</keyword>
<evidence type="ECO:0000313" key="17">
    <source>
        <dbReference type="Proteomes" id="UP001437256"/>
    </source>
</evidence>
<gene>
    <name evidence="16" type="ORF">AAF712_004038</name>
</gene>
<protein>
    <recommendedName>
        <fullName evidence="4 14">Very-long-chain (3R)-3-hydroxyacyl-CoA dehydratase</fullName>
        <ecNumber evidence="4 14">4.2.1.134</ecNumber>
    </recommendedName>
</protein>
<dbReference type="InterPro" id="IPR007482">
    <property type="entry name" value="Tyr_Pase-like_PTPLA"/>
</dbReference>
<evidence type="ECO:0000256" key="8">
    <source>
        <dbReference type="ARBA" id="ARBA00022989"/>
    </source>
</evidence>
<evidence type="ECO:0000256" key="11">
    <source>
        <dbReference type="ARBA" id="ARBA00023160"/>
    </source>
</evidence>
<evidence type="ECO:0000256" key="15">
    <source>
        <dbReference type="SAM" id="MobiDB-lite"/>
    </source>
</evidence>
<keyword evidence="7 14" id="KW-0276">Fatty acid metabolism</keyword>
<evidence type="ECO:0000256" key="7">
    <source>
        <dbReference type="ARBA" id="ARBA00022832"/>
    </source>
</evidence>
<keyword evidence="10 14" id="KW-0472">Membrane</keyword>
<comment type="caution">
    <text evidence="14">Lacks conserved residue(s) required for the propagation of feature annotation.</text>
</comment>
<keyword evidence="9 14" id="KW-0443">Lipid metabolism</keyword>
<evidence type="ECO:0000256" key="6">
    <source>
        <dbReference type="ARBA" id="ARBA00022692"/>
    </source>
</evidence>
<evidence type="ECO:0000313" key="16">
    <source>
        <dbReference type="EMBL" id="KAL0068709.1"/>
    </source>
</evidence>